<keyword evidence="2" id="KW-1185">Reference proteome</keyword>
<gene>
    <name evidence="1" type="ORF">RxyAA322_16880</name>
</gene>
<dbReference type="RefSeq" id="WP_143527868.1">
    <property type="nucleotide sequence ID" value="NZ_AP019791.1"/>
</dbReference>
<name>A0A510HIR3_9ACTN</name>
<evidence type="ECO:0008006" key="3">
    <source>
        <dbReference type="Google" id="ProtNLM"/>
    </source>
</evidence>
<organism evidence="1 2">
    <name type="scientific">Rubrobacter xylanophilus</name>
    <dbReference type="NCBI Taxonomy" id="49319"/>
    <lineage>
        <taxon>Bacteria</taxon>
        <taxon>Bacillati</taxon>
        <taxon>Actinomycetota</taxon>
        <taxon>Rubrobacteria</taxon>
        <taxon>Rubrobacterales</taxon>
        <taxon>Rubrobacteraceae</taxon>
        <taxon>Rubrobacter</taxon>
    </lineage>
</organism>
<dbReference type="AlphaFoldDB" id="A0A510HIR3"/>
<evidence type="ECO:0000313" key="1">
    <source>
        <dbReference type="EMBL" id="BBL79834.1"/>
    </source>
</evidence>
<dbReference type="EMBL" id="AP019791">
    <property type="protein sequence ID" value="BBL79834.1"/>
    <property type="molecule type" value="Genomic_DNA"/>
</dbReference>
<protein>
    <recommendedName>
        <fullName evidence="3">Acyl-CoA carboxylase subunit epsilon</fullName>
    </recommendedName>
</protein>
<reference evidence="1" key="1">
    <citation type="journal article" date="2019" name="Microbiol. Resour. Announc.">
        <title>Complete Genome Sequence of Rubrobacter xylanophilus Strain AA3-22, Isolated from Arima Onsen in Japan.</title>
        <authorList>
            <person name="Tomariguchi N."/>
            <person name="Miyazaki K."/>
        </authorList>
    </citation>
    <scope>NUCLEOTIDE SEQUENCE [LARGE SCALE GENOMIC DNA]</scope>
    <source>
        <strain evidence="1">AA3-22</strain>
    </source>
</reference>
<evidence type="ECO:0000313" key="2">
    <source>
        <dbReference type="Proteomes" id="UP000318065"/>
    </source>
</evidence>
<accession>A0A510HIR3</accession>
<proteinExistence type="predicted"/>
<sequence length="73" mass="7649">MSGERVRISRGGTPGPEEAAAIVAALVTLGGGEGRERPARSRWRLSGLLGREAPPRGGLGVPLWAYRGREGRG</sequence>
<dbReference type="Proteomes" id="UP000318065">
    <property type="component" value="Chromosome"/>
</dbReference>